<dbReference type="InterPro" id="IPR000415">
    <property type="entry name" value="Nitroreductase-like"/>
</dbReference>
<dbReference type="Gene3D" id="3.40.109.10">
    <property type="entry name" value="NADH Oxidase"/>
    <property type="match status" value="1"/>
</dbReference>
<feature type="domain" description="Nitroreductase" evidence="1">
    <location>
        <begin position="84"/>
        <end position="161"/>
    </location>
</feature>
<gene>
    <name evidence="2" type="ORF">GGQ57_004499</name>
</gene>
<feature type="domain" description="Nitroreductase" evidence="1">
    <location>
        <begin position="17"/>
        <end position="80"/>
    </location>
</feature>
<evidence type="ECO:0000259" key="1">
    <source>
        <dbReference type="Pfam" id="PF00881"/>
    </source>
</evidence>
<evidence type="ECO:0000313" key="3">
    <source>
        <dbReference type="Proteomes" id="UP000533637"/>
    </source>
</evidence>
<evidence type="ECO:0000313" key="2">
    <source>
        <dbReference type="EMBL" id="MBB4624568.1"/>
    </source>
</evidence>
<keyword evidence="3" id="KW-1185">Reference proteome</keyword>
<name>A0ABR6KUV8_9BACT</name>
<proteinExistence type="predicted"/>
<dbReference type="InterPro" id="IPR050627">
    <property type="entry name" value="Nitroreductase/BluB"/>
</dbReference>
<dbReference type="InterPro" id="IPR029479">
    <property type="entry name" value="Nitroreductase"/>
</dbReference>
<dbReference type="CDD" id="cd02150">
    <property type="entry name" value="nitroreductase"/>
    <property type="match status" value="1"/>
</dbReference>
<dbReference type="SUPFAM" id="SSF55469">
    <property type="entry name" value="FMN-dependent nitroreductase-like"/>
    <property type="match status" value="1"/>
</dbReference>
<comment type="caution">
    <text evidence="2">The sequence shown here is derived from an EMBL/GenBank/DDBJ whole genome shotgun (WGS) entry which is preliminary data.</text>
</comment>
<dbReference type="PANTHER" id="PTHR23026:SF123">
    <property type="entry name" value="NAD(P)H NITROREDUCTASE RV3131-RELATED"/>
    <property type="match status" value="1"/>
</dbReference>
<reference evidence="2 3" key="1">
    <citation type="submission" date="2020-08" db="EMBL/GenBank/DDBJ databases">
        <title>Genomic Encyclopedia of Type Strains, Phase IV (KMG-IV): sequencing the most valuable type-strain genomes for metagenomic binning, comparative biology and taxonomic classification.</title>
        <authorList>
            <person name="Goeker M."/>
        </authorList>
    </citation>
    <scope>NUCLEOTIDE SEQUENCE [LARGE SCALE GENOMIC DNA]</scope>
    <source>
        <strain evidence="2 3">DSM 102983</strain>
    </source>
</reference>
<dbReference type="Pfam" id="PF00881">
    <property type="entry name" value="Nitroreductase"/>
    <property type="match status" value="2"/>
</dbReference>
<protein>
    <submittedName>
        <fullName evidence="2">Nitroreductase</fullName>
    </submittedName>
</protein>
<accession>A0ABR6KUV8</accession>
<dbReference type="PANTHER" id="PTHR23026">
    <property type="entry name" value="NADPH NITROREDUCTASE"/>
    <property type="match status" value="1"/>
</dbReference>
<dbReference type="RefSeq" id="WP_183672167.1">
    <property type="nucleotide sequence ID" value="NZ_BMPB01000009.1"/>
</dbReference>
<sequence>MDTNLMKSEQDVVLKSIMSRKSVRQYTDQPVSREQLEILVKAAVSAPSAVNKQPWAFIVIDDRVTLDILAALLPYAKMAAKVSAAIVVCGDLSKAYNGLEDEYWIQDCSAATENLLIAAEAMGLGAVWTAVYPEEDRVEIVRKQLALPELIVPLNLIPIGYPLHGDTPKNKYKPEILHFNRW</sequence>
<dbReference type="Proteomes" id="UP000533637">
    <property type="component" value="Unassembled WGS sequence"/>
</dbReference>
<organism evidence="2 3">
    <name type="scientific">Parabacteroides faecis</name>
    <dbReference type="NCBI Taxonomy" id="1217282"/>
    <lineage>
        <taxon>Bacteria</taxon>
        <taxon>Pseudomonadati</taxon>
        <taxon>Bacteroidota</taxon>
        <taxon>Bacteroidia</taxon>
        <taxon>Bacteroidales</taxon>
        <taxon>Tannerellaceae</taxon>
        <taxon>Parabacteroides</taxon>
    </lineage>
</organism>
<dbReference type="EMBL" id="JACHOC010000010">
    <property type="protein sequence ID" value="MBB4624568.1"/>
    <property type="molecule type" value="Genomic_DNA"/>
</dbReference>